<feature type="signal peptide" evidence="5">
    <location>
        <begin position="1"/>
        <end position="31"/>
    </location>
</feature>
<dbReference type="InterPro" id="IPR011050">
    <property type="entry name" value="Pectin_lyase_fold/virulence"/>
</dbReference>
<keyword evidence="8" id="KW-1185">Reference proteome</keyword>
<dbReference type="Pfam" id="PF05860">
    <property type="entry name" value="TPS"/>
    <property type="match status" value="1"/>
</dbReference>
<dbReference type="EMBL" id="FCOF02000055">
    <property type="protein sequence ID" value="SAK90944.1"/>
    <property type="molecule type" value="Genomic_DNA"/>
</dbReference>
<name>A0A158D8D6_9BURK</name>
<keyword evidence="3 5" id="KW-0732">Signal</keyword>
<dbReference type="GO" id="GO:0005576">
    <property type="term" value="C:extracellular region"/>
    <property type="evidence" value="ECO:0007669"/>
    <property type="project" value="UniProtKB-SubCell"/>
</dbReference>
<evidence type="ECO:0000256" key="3">
    <source>
        <dbReference type="ARBA" id="ARBA00022729"/>
    </source>
</evidence>
<dbReference type="NCBIfam" id="TIGR01901">
    <property type="entry name" value="adhes_NPXG"/>
    <property type="match status" value="1"/>
</dbReference>
<dbReference type="InterPro" id="IPR008638">
    <property type="entry name" value="FhaB/CdiA-like_TPS"/>
</dbReference>
<dbReference type="PANTHER" id="PTHR12338:SF8">
    <property type="entry name" value="HEME_HEMOPEXIN-BINDING PROTEIN"/>
    <property type="match status" value="1"/>
</dbReference>
<evidence type="ECO:0000259" key="6">
    <source>
        <dbReference type="SMART" id="SM00912"/>
    </source>
</evidence>
<proteinExistence type="predicted"/>
<evidence type="ECO:0000256" key="2">
    <source>
        <dbReference type="ARBA" id="ARBA00022525"/>
    </source>
</evidence>
<feature type="compositionally biased region" description="Polar residues" evidence="4">
    <location>
        <begin position="753"/>
        <end position="764"/>
    </location>
</feature>
<evidence type="ECO:0000256" key="1">
    <source>
        <dbReference type="ARBA" id="ARBA00004613"/>
    </source>
</evidence>
<evidence type="ECO:0000256" key="4">
    <source>
        <dbReference type="SAM" id="MobiDB-lite"/>
    </source>
</evidence>
<dbReference type="RefSeq" id="WP_235012334.1">
    <property type="nucleotide sequence ID" value="NZ_FCOF02000055.1"/>
</dbReference>
<feature type="chain" id="PRO_5007623856" evidence="5">
    <location>
        <begin position="32"/>
        <end position="779"/>
    </location>
</feature>
<comment type="subcellular location">
    <subcellularLocation>
        <location evidence="1">Secreted</location>
    </subcellularLocation>
</comment>
<comment type="caution">
    <text evidence="7">The sequence shown here is derived from an EMBL/GenBank/DDBJ whole genome shotgun (WGS) entry which is preliminary data.</text>
</comment>
<evidence type="ECO:0000313" key="7">
    <source>
        <dbReference type="EMBL" id="SAK90944.1"/>
    </source>
</evidence>
<dbReference type="SUPFAM" id="SSF51126">
    <property type="entry name" value="Pectin lyase-like"/>
    <property type="match status" value="1"/>
</dbReference>
<evidence type="ECO:0000256" key="5">
    <source>
        <dbReference type="SAM" id="SignalP"/>
    </source>
</evidence>
<sequence>MNELPRASITSPALRLCTATLCAAAFAHAHAEPTGARVVAGSGSVTSAGANTTIQQNSNRLAIDWRSFGTRPGESITFNQPGANAIALNRVTGPRPSALFGRLDANGQVFIVNPNGVIFGPGAQVNVGGLLASSLNLSTSDFMSGHYTFAGGRRHWHWRRHDDDGAAVVNLGTIRSAPGGYVALIGTRAINAGTIDSPNGFAALAAGERIAVTLGDHSMIGLSVERGALNALAANHGLIEADGGQAWLAASAEDALFANVVNNTGVIRARSAVNQNGVIRLVADTGVVQVGGTLDASAPNGGNGGVIETAGTQVRVAPDARITTAAMTGQAGTWRIASDFVALVGADNDFGRRFGTIQSATLSRVLESTNVTISAAAPTGFEPFGFVLIDGPVAWRGANTLSLAGQSGIRLDAAISAPRGTFSMTTARAVTQRAPIEAAHVALQGGGTYRLTNADNRIGTLAANAGSLMLTDTTPLVIGSVAGLTGVSADGAVTLAAPSLTLAAPVTSRASGTAIALAAATFDNRAGSRALAAPNGRWIVYTDSPDAAAFGGLQSGNLALWGDAYAGGADARAAASPGNRFAFRAVQQGTLTAVNIDVPFDVPRTLGPNDVTIALRYNGANYGNAFADSPTVHEPFVFTVSSTGAAPGAASGEYAITVTATGGPTGYKITTQGGTLRIAGAPTPPTPPTRPVTPVTPVTPAPPTQLVTPEAPGPIITTVAVVPGILDSVRTDAMNPAPLSNATPGLQPESAPLVQQRTDSSSDGSRLPDDAWPGHVCRM</sequence>
<evidence type="ECO:0000313" key="8">
    <source>
        <dbReference type="Proteomes" id="UP000054870"/>
    </source>
</evidence>
<feature type="domain" description="Filamentous haemagglutinin FhaB/tRNA nuclease CdiA-like TPS" evidence="6">
    <location>
        <begin position="29"/>
        <end position="141"/>
    </location>
</feature>
<reference evidence="7" key="1">
    <citation type="submission" date="2016-01" db="EMBL/GenBank/DDBJ databases">
        <authorList>
            <person name="Peeters C."/>
        </authorList>
    </citation>
    <scope>NUCLEOTIDE SEQUENCE [LARGE SCALE GENOMIC DNA]</scope>
    <source>
        <strain evidence="7">LMG 29318</strain>
    </source>
</reference>
<dbReference type="Proteomes" id="UP000054870">
    <property type="component" value="Unassembled WGS sequence"/>
</dbReference>
<dbReference type="SMART" id="SM00912">
    <property type="entry name" value="Haemagg_act"/>
    <property type="match status" value="1"/>
</dbReference>
<dbReference type="AlphaFoldDB" id="A0A158D8D6"/>
<organism evidence="7 8">
    <name type="scientific">Caballeronia catudaia</name>
    <dbReference type="NCBI Taxonomy" id="1777136"/>
    <lineage>
        <taxon>Bacteria</taxon>
        <taxon>Pseudomonadati</taxon>
        <taxon>Pseudomonadota</taxon>
        <taxon>Betaproteobacteria</taxon>
        <taxon>Burkholderiales</taxon>
        <taxon>Burkholderiaceae</taxon>
        <taxon>Caballeronia</taxon>
    </lineage>
</organism>
<keyword evidence="2" id="KW-0964">Secreted</keyword>
<dbReference type="InterPro" id="IPR012334">
    <property type="entry name" value="Pectin_lyas_fold"/>
</dbReference>
<dbReference type="Gene3D" id="2.160.20.10">
    <property type="entry name" value="Single-stranded right-handed beta-helix, Pectin lyase-like"/>
    <property type="match status" value="1"/>
</dbReference>
<protein>
    <submittedName>
        <fullName evidence="7">Filamentous hemagglutinin outer membrane protein</fullName>
    </submittedName>
</protein>
<dbReference type="InterPro" id="IPR050909">
    <property type="entry name" value="Bact_Autotransporter_VF"/>
</dbReference>
<gene>
    <name evidence="7" type="ORF">AWB75_06383</name>
</gene>
<feature type="region of interest" description="Disordered" evidence="4">
    <location>
        <begin position="733"/>
        <end position="779"/>
    </location>
</feature>
<dbReference type="PANTHER" id="PTHR12338">
    <property type="entry name" value="AUTOTRANSPORTER"/>
    <property type="match status" value="1"/>
</dbReference>
<accession>A0A158D8D6</accession>